<evidence type="ECO:0000256" key="2">
    <source>
        <dbReference type="PIRSR" id="PIRSR639069-2"/>
    </source>
</evidence>
<dbReference type="InterPro" id="IPR039069">
    <property type="entry name" value="CE7"/>
</dbReference>
<dbReference type="SUPFAM" id="SSF53474">
    <property type="entry name" value="alpha/beta-Hydrolases"/>
    <property type="match status" value="1"/>
</dbReference>
<dbReference type="PANTHER" id="PTHR40111:SF1">
    <property type="entry name" value="CEPHALOSPORIN-C DEACETYLASE"/>
    <property type="match status" value="1"/>
</dbReference>
<evidence type="ECO:0000259" key="3">
    <source>
        <dbReference type="Pfam" id="PF05448"/>
    </source>
</evidence>
<gene>
    <name evidence="4" type="ORF">KL86DYS2_13466</name>
</gene>
<feature type="active site" description="Charge relay system" evidence="1">
    <location>
        <position position="568"/>
    </location>
</feature>
<feature type="domain" description="Acetyl xylan esterase" evidence="3">
    <location>
        <begin position="300"/>
        <end position="582"/>
    </location>
</feature>
<reference evidence="4" key="1">
    <citation type="submission" date="2016-04" db="EMBL/GenBank/DDBJ databases">
        <authorList>
            <person name="Evans L.H."/>
            <person name="Alamgir A."/>
            <person name="Owens N."/>
            <person name="Weber N.D."/>
            <person name="Virtaneva K."/>
            <person name="Barbian K."/>
            <person name="Babar A."/>
            <person name="Rosenke K."/>
        </authorList>
    </citation>
    <scope>NUCLEOTIDE SEQUENCE</scope>
    <source>
        <strain evidence="4">86-2</strain>
    </source>
</reference>
<feature type="active site" description="Nucleophile" evidence="1">
    <location>
        <position position="453"/>
    </location>
</feature>
<organism evidence="4">
    <name type="scientific">uncultured Dysgonomonas sp</name>
    <dbReference type="NCBI Taxonomy" id="206096"/>
    <lineage>
        <taxon>Bacteria</taxon>
        <taxon>Pseudomonadati</taxon>
        <taxon>Bacteroidota</taxon>
        <taxon>Bacteroidia</taxon>
        <taxon>Bacteroidales</taxon>
        <taxon>Dysgonomonadaceae</taxon>
        <taxon>Dysgonomonas</taxon>
        <taxon>environmental samples</taxon>
    </lineage>
</organism>
<feature type="binding site" evidence="2">
    <location>
        <position position="373"/>
    </location>
    <ligand>
        <name>substrate</name>
    </ligand>
</feature>
<evidence type="ECO:0000256" key="1">
    <source>
        <dbReference type="PIRSR" id="PIRSR639069-1"/>
    </source>
</evidence>
<dbReference type="RefSeq" id="WP_296952314.1">
    <property type="nucleotide sequence ID" value="NZ_LT599021.1"/>
</dbReference>
<feature type="active site" description="Charge relay system" evidence="1">
    <location>
        <position position="539"/>
    </location>
</feature>
<dbReference type="Gene3D" id="2.60.120.260">
    <property type="entry name" value="Galactose-binding domain-like"/>
    <property type="match status" value="1"/>
</dbReference>
<protein>
    <recommendedName>
        <fullName evidence="3">Acetyl xylan esterase domain-containing protein</fullName>
    </recommendedName>
</protein>
<dbReference type="Pfam" id="PF05448">
    <property type="entry name" value="AXE1"/>
    <property type="match status" value="1"/>
</dbReference>
<dbReference type="EMBL" id="FLUL01000001">
    <property type="protein sequence ID" value="SBW08799.1"/>
    <property type="molecule type" value="Genomic_DNA"/>
</dbReference>
<proteinExistence type="predicted"/>
<dbReference type="GO" id="GO:0005976">
    <property type="term" value="P:polysaccharide metabolic process"/>
    <property type="evidence" value="ECO:0007669"/>
    <property type="project" value="TreeGrafter"/>
</dbReference>
<name>A0A212KAN4_9BACT</name>
<accession>A0A212KAN4</accession>
<evidence type="ECO:0000313" key="4">
    <source>
        <dbReference type="EMBL" id="SBW08799.1"/>
    </source>
</evidence>
<dbReference type="PROSITE" id="PS51257">
    <property type="entry name" value="PROKAR_LIPOPROTEIN"/>
    <property type="match status" value="1"/>
</dbReference>
<dbReference type="PANTHER" id="PTHR40111">
    <property type="entry name" value="CEPHALOSPORIN-C DEACETYLASE"/>
    <property type="match status" value="1"/>
</dbReference>
<dbReference type="InterPro" id="IPR008391">
    <property type="entry name" value="AXE1_dom"/>
</dbReference>
<dbReference type="SUPFAM" id="SSF49785">
    <property type="entry name" value="Galactose-binding domain-like"/>
    <property type="match status" value="1"/>
</dbReference>
<dbReference type="AlphaFoldDB" id="A0A212KAN4"/>
<dbReference type="InterPro" id="IPR029058">
    <property type="entry name" value="AB_hydrolase_fold"/>
</dbReference>
<sequence>MKKYTIYLLSVITFFLVLSCKQAVKENLDPTVSESFSADWKFHAGEGVDSLWMNVDYNDTAWQEVLSSKSLKDQNIKLDNGFGWYRKRIQMSDVLVNAIKNKGGIMLHLGRLAATDEVYFNGKLVGKTGQFPQDYRGYFDNERNYFVPEEDINLTGENLIAIKFHDGWNVGGFLQGAALSISTAETKDKLALNVQVADSDYIFMAPSPVQIKVNIDNKNKWAVQGRLLVTLTTDDYQPLKADSMNIEIDGKASISKSFSFDNPNPGFYRYTVQFRRNDTIACEKKFNVGFEPEKIKSPLDAKDDFKAFWDNNLKELAKVAPDYKLTLVPEYSKIDYDVYLVEMRSFGNELIRGYYAKPKREGKHPVIVEYMGYGSQPYPPNQWWDGFAYFVLSIRGQALNQPTNRFGTWIIHGLDNKDNYYYRGAFLDVVRALDFVCSRPEIDSEKIAVRGGSQGGALSFVAAALDKRVKVAAPSIPFLSDYPDYFKIAPWPKSDFDNYMTTHPEAKWEDVYSLLTYFDIKNLAQWIECPLIMGIGVQDNVCPPHINFAAYNQVKSEKRWMAFPEFAHSVGKEYNDASKAFIKEKLNVK</sequence>
<dbReference type="GO" id="GO:0052689">
    <property type="term" value="F:carboxylic ester hydrolase activity"/>
    <property type="evidence" value="ECO:0007669"/>
    <property type="project" value="TreeGrafter"/>
</dbReference>
<dbReference type="Gene3D" id="3.40.50.1820">
    <property type="entry name" value="alpha/beta hydrolase"/>
    <property type="match status" value="1"/>
</dbReference>
<dbReference type="InterPro" id="IPR008979">
    <property type="entry name" value="Galactose-bd-like_sf"/>
</dbReference>